<evidence type="ECO:0000256" key="1">
    <source>
        <dbReference type="ARBA" id="ARBA00022603"/>
    </source>
</evidence>
<dbReference type="GO" id="GO:0032259">
    <property type="term" value="P:methylation"/>
    <property type="evidence" value="ECO:0007669"/>
    <property type="project" value="UniProtKB-KW"/>
</dbReference>
<gene>
    <name evidence="6" type="ORF">HS088_TW22G01420</name>
</gene>
<evidence type="ECO:0000256" key="5">
    <source>
        <dbReference type="SAM" id="SignalP"/>
    </source>
</evidence>
<dbReference type="PANTHER" id="PTHR31009">
    <property type="entry name" value="S-ADENOSYL-L-METHIONINE:CARBOXYL METHYLTRANSFERASE FAMILY PROTEIN"/>
    <property type="match status" value="1"/>
</dbReference>
<dbReference type="Gene3D" id="3.40.50.150">
    <property type="entry name" value="Vaccinia Virus protein VP39"/>
    <property type="match status" value="1"/>
</dbReference>
<evidence type="ECO:0000256" key="3">
    <source>
        <dbReference type="ARBA" id="ARBA00022723"/>
    </source>
</evidence>
<keyword evidence="2 6" id="KW-0808">Transferase</keyword>
<proteinExistence type="predicted"/>
<dbReference type="Gene3D" id="1.10.1200.270">
    <property type="entry name" value="Methyltransferase, alpha-helical capping domain"/>
    <property type="match status" value="1"/>
</dbReference>
<reference evidence="6 7" key="1">
    <citation type="journal article" date="2020" name="Nat. Commun.">
        <title>Genome of Tripterygium wilfordii and identification of cytochrome P450 involved in triptolide biosynthesis.</title>
        <authorList>
            <person name="Tu L."/>
            <person name="Su P."/>
            <person name="Zhang Z."/>
            <person name="Gao L."/>
            <person name="Wang J."/>
            <person name="Hu T."/>
            <person name="Zhou J."/>
            <person name="Zhang Y."/>
            <person name="Zhao Y."/>
            <person name="Liu Y."/>
            <person name="Song Y."/>
            <person name="Tong Y."/>
            <person name="Lu Y."/>
            <person name="Yang J."/>
            <person name="Xu C."/>
            <person name="Jia M."/>
            <person name="Peters R.J."/>
            <person name="Huang L."/>
            <person name="Gao W."/>
        </authorList>
    </citation>
    <scope>NUCLEOTIDE SEQUENCE [LARGE SCALE GENOMIC DNA]</scope>
    <source>
        <strain evidence="7">cv. XIE 37</strain>
        <tissue evidence="6">Leaf</tissue>
    </source>
</reference>
<accession>A0A7J7C0T3</accession>
<feature type="chain" id="PRO_5029599684" evidence="5">
    <location>
        <begin position="18"/>
        <end position="405"/>
    </location>
</feature>
<sequence length="405" mass="45329">MVTAIPTCILSFGLLSTDLTVRVSQIDTPPMPRYFRLSLPHQIMEESIAMNGGDGPYSYTQNSKFQEAGSDVAKVLLSNSIKENLQIGKFCDDSNQEPFTIVDYGCSVGPNTFASIQTILDSVQLKFKTQRIKSKKPEFLVFFNDLIGNDFNTLFQALPADRKYFAAGVAGSFHEQLFPKASVNFMHSAFALHWLRKVPDEVMKVDSVTWNKGRITYVRSPDEVVKAYAAQFSRDVEAFLKSRSMEMAEDGLLVILMPCRPEGSAPADSILMQVFECLAYTLGDMAKEGIVSEALVDSFNLPIFIPTASDVKDLVSKMGCFSIEEVEETYYPPKLSSPADARLTSSHIRAAMEVILSKHFGSEVIDELFERYTAKLFEFSKTPAFTRIEKLENLFMFLKKNAVSE</sequence>
<keyword evidence="5" id="KW-0732">Signal</keyword>
<dbReference type="Pfam" id="PF03492">
    <property type="entry name" value="Methyltransf_7"/>
    <property type="match status" value="1"/>
</dbReference>
<keyword evidence="1 6" id="KW-0489">Methyltransferase</keyword>
<dbReference type="GO" id="GO:0046872">
    <property type="term" value="F:metal ion binding"/>
    <property type="evidence" value="ECO:0007669"/>
    <property type="project" value="UniProtKB-KW"/>
</dbReference>
<dbReference type="AlphaFoldDB" id="A0A7J7C0T3"/>
<keyword evidence="7" id="KW-1185">Reference proteome</keyword>
<dbReference type="GO" id="GO:0008168">
    <property type="term" value="F:methyltransferase activity"/>
    <property type="evidence" value="ECO:0007669"/>
    <property type="project" value="UniProtKB-KW"/>
</dbReference>
<dbReference type="InterPro" id="IPR042086">
    <property type="entry name" value="MeTrfase_capping"/>
</dbReference>
<comment type="caution">
    <text evidence="6">The sequence shown here is derived from an EMBL/GenBank/DDBJ whole genome shotgun (WGS) entry which is preliminary data.</text>
</comment>
<dbReference type="InParanoid" id="A0A7J7C0T3"/>
<evidence type="ECO:0000256" key="2">
    <source>
        <dbReference type="ARBA" id="ARBA00022679"/>
    </source>
</evidence>
<name>A0A7J7C0T3_TRIWF</name>
<keyword evidence="3" id="KW-0479">Metal-binding</keyword>
<evidence type="ECO:0000313" key="7">
    <source>
        <dbReference type="Proteomes" id="UP000593562"/>
    </source>
</evidence>
<dbReference type="InterPro" id="IPR005299">
    <property type="entry name" value="MeTrfase_7"/>
</dbReference>
<evidence type="ECO:0000313" key="6">
    <source>
        <dbReference type="EMBL" id="KAF5727723.1"/>
    </source>
</evidence>
<feature type="signal peptide" evidence="5">
    <location>
        <begin position="1"/>
        <end position="17"/>
    </location>
</feature>
<dbReference type="SUPFAM" id="SSF53335">
    <property type="entry name" value="S-adenosyl-L-methionine-dependent methyltransferases"/>
    <property type="match status" value="1"/>
</dbReference>
<dbReference type="Proteomes" id="UP000593562">
    <property type="component" value="Unassembled WGS sequence"/>
</dbReference>
<keyword evidence="4" id="KW-0460">Magnesium</keyword>
<protein>
    <submittedName>
        <fullName evidence="6">S-adenosylmethionine-dependent methyltransferase</fullName>
    </submittedName>
</protein>
<dbReference type="EMBL" id="JAAARO010000022">
    <property type="protein sequence ID" value="KAF5727723.1"/>
    <property type="molecule type" value="Genomic_DNA"/>
</dbReference>
<dbReference type="InterPro" id="IPR029063">
    <property type="entry name" value="SAM-dependent_MTases_sf"/>
</dbReference>
<organism evidence="6 7">
    <name type="scientific">Tripterygium wilfordii</name>
    <name type="common">Thunder God vine</name>
    <dbReference type="NCBI Taxonomy" id="458696"/>
    <lineage>
        <taxon>Eukaryota</taxon>
        <taxon>Viridiplantae</taxon>
        <taxon>Streptophyta</taxon>
        <taxon>Embryophyta</taxon>
        <taxon>Tracheophyta</taxon>
        <taxon>Spermatophyta</taxon>
        <taxon>Magnoliopsida</taxon>
        <taxon>eudicotyledons</taxon>
        <taxon>Gunneridae</taxon>
        <taxon>Pentapetalae</taxon>
        <taxon>rosids</taxon>
        <taxon>fabids</taxon>
        <taxon>Celastrales</taxon>
        <taxon>Celastraceae</taxon>
        <taxon>Tripterygium</taxon>
    </lineage>
</organism>
<evidence type="ECO:0000256" key="4">
    <source>
        <dbReference type="ARBA" id="ARBA00022842"/>
    </source>
</evidence>